<reference evidence="2" key="1">
    <citation type="journal article" date="2011" name="Genome Res.">
        <title>Phylogeny-wide analysis of social amoeba genomes highlights ancient origins for complex intercellular communication.</title>
        <authorList>
            <person name="Heidel A.J."/>
            <person name="Lawal H.M."/>
            <person name="Felder M."/>
            <person name="Schilde C."/>
            <person name="Helps N.R."/>
            <person name="Tunggal B."/>
            <person name="Rivero F."/>
            <person name="John U."/>
            <person name="Schleicher M."/>
            <person name="Eichinger L."/>
            <person name="Platzer M."/>
            <person name="Noegel A.A."/>
            <person name="Schaap P."/>
            <person name="Gloeckner G."/>
        </authorList>
    </citation>
    <scope>NUCLEOTIDE SEQUENCE [LARGE SCALE GENOMIC DNA]</scope>
    <source>
        <strain evidence="2">SH3</strain>
    </source>
</reference>
<dbReference type="AlphaFoldDB" id="F4PRD7"/>
<dbReference type="KEGG" id="dfa:DFA_00350"/>
<evidence type="ECO:0000313" key="1">
    <source>
        <dbReference type="EMBL" id="EGG20489.1"/>
    </source>
</evidence>
<dbReference type="OMA" id="YEWIDSN"/>
<gene>
    <name evidence="1" type="ORF">DFA_00350</name>
</gene>
<dbReference type="RefSeq" id="XP_004358339.1">
    <property type="nucleotide sequence ID" value="XM_004358282.1"/>
</dbReference>
<keyword evidence="2" id="KW-1185">Reference proteome</keyword>
<sequence length="199" mass="22416">MTNQQQQQQNNDEQIDIVDMRRRAFESAQVAIQEMAIRDIQEIVALLSQNNDQLSVVLSMSDNGTQIASLQSLFLVLSLILNNGQLVSFDSTRNGVCQSSTILVEAIKNHNPLNDVSYHTYQMLKSYFISDGENGDNSHNVIHPEFTPELVFANCGGQLGEALYRWCDAVFTVLSVRFSDADDQDDQDMDDQENDIDTF</sequence>
<organism evidence="1 2">
    <name type="scientific">Cavenderia fasciculata</name>
    <name type="common">Slime mold</name>
    <name type="synonym">Dictyostelium fasciculatum</name>
    <dbReference type="NCBI Taxonomy" id="261658"/>
    <lineage>
        <taxon>Eukaryota</taxon>
        <taxon>Amoebozoa</taxon>
        <taxon>Evosea</taxon>
        <taxon>Eumycetozoa</taxon>
        <taxon>Dictyostelia</taxon>
        <taxon>Acytosteliales</taxon>
        <taxon>Cavenderiaceae</taxon>
        <taxon>Cavenderia</taxon>
    </lineage>
</organism>
<dbReference type="GeneID" id="14873013"/>
<dbReference type="OrthoDB" id="17232at2759"/>
<dbReference type="EMBL" id="GL883010">
    <property type="protein sequence ID" value="EGG20489.1"/>
    <property type="molecule type" value="Genomic_DNA"/>
</dbReference>
<evidence type="ECO:0000313" key="2">
    <source>
        <dbReference type="Proteomes" id="UP000007797"/>
    </source>
</evidence>
<protein>
    <submittedName>
        <fullName evidence="1">Uncharacterized protein</fullName>
    </submittedName>
</protein>
<name>F4PRD7_CACFS</name>
<proteinExistence type="predicted"/>
<dbReference type="Proteomes" id="UP000007797">
    <property type="component" value="Unassembled WGS sequence"/>
</dbReference>
<accession>F4PRD7</accession>